<dbReference type="PANTHER" id="PTHR13618">
    <property type="entry name" value="LEUCINE ZIPPER CONTAINING TRANSCRIPTION FACTOR LZF1"/>
    <property type="match status" value="1"/>
</dbReference>
<dbReference type="Pfam" id="PF10259">
    <property type="entry name" value="Rogdi_lz"/>
    <property type="match status" value="1"/>
</dbReference>
<gene>
    <name evidence="3" type="primary">LOC102804762</name>
</gene>
<name>A0ABM0MW07_SACKO</name>
<evidence type="ECO:0000313" key="2">
    <source>
        <dbReference type="Proteomes" id="UP000694865"/>
    </source>
</evidence>
<dbReference type="InterPro" id="IPR028241">
    <property type="entry name" value="RAVE2/Rogdi"/>
</dbReference>
<dbReference type="PANTHER" id="PTHR13618:SF1">
    <property type="entry name" value="PROTEIN ROGDI HOMOLOG"/>
    <property type="match status" value="1"/>
</dbReference>
<proteinExistence type="inferred from homology"/>
<dbReference type="Proteomes" id="UP000694865">
    <property type="component" value="Unplaced"/>
</dbReference>
<accession>A0ABM0MW07</accession>
<evidence type="ECO:0000313" key="3">
    <source>
        <dbReference type="RefSeq" id="XP_006824198.1"/>
    </source>
</evidence>
<dbReference type="RefSeq" id="XP_006824198.1">
    <property type="nucleotide sequence ID" value="XM_006824135.1"/>
</dbReference>
<sequence length="319" mass="36588">MADEEAEELASLREEFQWVLKYEVHSVLKHLREVLQKFISIFRKISHVKAEKFMLSSANGSDNIKGVITVFGDNICHADITIRLHRHANQSYRTFIKEDIPWKLQQVQDAGNHLQCAVDFIALKGEHTDFQTAQEVITLMSELMVCLQRARNSLLSPKKYSLEELYRNKSMRAFNPPLPVDSIINFYVHHNKLVMSTYYLTPAQGPRPQKPSVTSIESKLGSTFEVGQYRYEVAAQYQVECAVPWLNDVITLFTVALQTCQQLKDKKCFDFVTQVFVQKKKLEKNSLFDEVQSKLKVMSSSKLSLLLIAVFDVYGANAV</sequence>
<dbReference type="GeneID" id="102804762"/>
<comment type="similarity">
    <text evidence="1">Belongs to the rogdi family.</text>
</comment>
<organism evidence="2 3">
    <name type="scientific">Saccoglossus kowalevskii</name>
    <name type="common">Acorn worm</name>
    <dbReference type="NCBI Taxonomy" id="10224"/>
    <lineage>
        <taxon>Eukaryota</taxon>
        <taxon>Metazoa</taxon>
        <taxon>Hemichordata</taxon>
        <taxon>Enteropneusta</taxon>
        <taxon>Harrimaniidae</taxon>
        <taxon>Saccoglossus</taxon>
    </lineage>
</organism>
<reference evidence="3" key="1">
    <citation type="submission" date="2025-08" db="UniProtKB">
        <authorList>
            <consortium name="RefSeq"/>
        </authorList>
    </citation>
    <scope>IDENTIFICATION</scope>
    <source>
        <tissue evidence="3">Testes</tissue>
    </source>
</reference>
<keyword evidence="2" id="KW-1185">Reference proteome</keyword>
<protein>
    <submittedName>
        <fullName evidence="3">Protein rogdi homolog</fullName>
    </submittedName>
</protein>
<evidence type="ECO:0000256" key="1">
    <source>
        <dbReference type="ARBA" id="ARBA00005535"/>
    </source>
</evidence>